<evidence type="ECO:0000313" key="3">
    <source>
        <dbReference type="Proteomes" id="UP001551695"/>
    </source>
</evidence>
<organism evidence="2 3">
    <name type="scientific">Nocardia aurea</name>
    <dbReference type="NCBI Taxonomy" id="2144174"/>
    <lineage>
        <taxon>Bacteria</taxon>
        <taxon>Bacillati</taxon>
        <taxon>Actinomycetota</taxon>
        <taxon>Actinomycetes</taxon>
        <taxon>Mycobacteriales</taxon>
        <taxon>Nocardiaceae</taxon>
        <taxon>Nocardia</taxon>
    </lineage>
</organism>
<dbReference type="Gene3D" id="3.30.559.10">
    <property type="entry name" value="Chloramphenicol acetyltransferase-like domain"/>
    <property type="match status" value="1"/>
</dbReference>
<dbReference type="InterPro" id="IPR023213">
    <property type="entry name" value="CAT-like_dom_sf"/>
</dbReference>
<gene>
    <name evidence="2" type="ORF">AB0I48_05405</name>
</gene>
<dbReference type="Pfam" id="PF00668">
    <property type="entry name" value="Condensation"/>
    <property type="match status" value="1"/>
</dbReference>
<protein>
    <submittedName>
        <fullName evidence="2">Condensation domain-containing protein</fullName>
    </submittedName>
</protein>
<dbReference type="SUPFAM" id="SSF52777">
    <property type="entry name" value="CoA-dependent acyltransferases"/>
    <property type="match status" value="2"/>
</dbReference>
<dbReference type="Gene3D" id="3.30.559.30">
    <property type="entry name" value="Nonribosomal peptide synthetase, condensation domain"/>
    <property type="match status" value="1"/>
</dbReference>
<name>A0ABV3FNR1_9NOCA</name>
<keyword evidence="3" id="KW-1185">Reference proteome</keyword>
<sequence length="464" mass="50547">MVSFGLIDEWDPAPGRLVSWSASPDSVARAASAPVHPTPPSHQQESYLRLAHRNATADFRYSGLCVVTAQVPGALDLDAMTRAVNGFLLRHDTFRTWFDIGEDGAVRTHLVDIDVIDFVPTGYGEIDNAEAIREHVQKQTPGPFQWDCFTFGAIEHEETTTVYIAVDHLHTDGVAQYLSCVDLAQLYAAQVWDGGAELPAPASYLDYCVRERAQSALLTPASPGVRKWLELVHGNEGELPSFPLELGGRGGGYHRSAHVTVPLFDEEGAARFEQVCRENGAEFTGGIFAAAALAERELVDADYYFTMTPISTRGTLAELGSVGWYATLIPVAFPIGANTSFARAVVAAQRAYESGLRLTTVSFHRVLELVPDDAGISVRSGWSNPMLSYVDAREFAGSEFFDVARGGVYANRAAAEEVLMWINRFPTATSLSVIYPDTPVAHESVDRYVNALRSVFLEVVNGAP</sequence>
<dbReference type="InterPro" id="IPR001242">
    <property type="entry name" value="Condensation_dom"/>
</dbReference>
<reference evidence="2 3" key="1">
    <citation type="submission" date="2024-06" db="EMBL/GenBank/DDBJ databases">
        <title>The Natural Products Discovery Center: Release of the First 8490 Sequenced Strains for Exploring Actinobacteria Biosynthetic Diversity.</title>
        <authorList>
            <person name="Kalkreuter E."/>
            <person name="Kautsar S.A."/>
            <person name="Yang D."/>
            <person name="Bader C.D."/>
            <person name="Teijaro C.N."/>
            <person name="Fluegel L."/>
            <person name="Davis C.M."/>
            <person name="Simpson J.R."/>
            <person name="Lauterbach L."/>
            <person name="Steele A.D."/>
            <person name="Gui C."/>
            <person name="Meng S."/>
            <person name="Li G."/>
            <person name="Viehrig K."/>
            <person name="Ye F."/>
            <person name="Su P."/>
            <person name="Kiefer A.F."/>
            <person name="Nichols A."/>
            <person name="Cepeda A.J."/>
            <person name="Yan W."/>
            <person name="Fan B."/>
            <person name="Jiang Y."/>
            <person name="Adhikari A."/>
            <person name="Zheng C.-J."/>
            <person name="Schuster L."/>
            <person name="Cowan T.M."/>
            <person name="Smanski M.J."/>
            <person name="Chevrette M.G."/>
            <person name="De Carvalho L.P.S."/>
            <person name="Shen B."/>
        </authorList>
    </citation>
    <scope>NUCLEOTIDE SEQUENCE [LARGE SCALE GENOMIC DNA]</scope>
    <source>
        <strain evidence="2 3">NPDC050403</strain>
    </source>
</reference>
<evidence type="ECO:0000259" key="1">
    <source>
        <dbReference type="Pfam" id="PF00668"/>
    </source>
</evidence>
<comment type="caution">
    <text evidence="2">The sequence shown here is derived from an EMBL/GenBank/DDBJ whole genome shotgun (WGS) entry which is preliminary data.</text>
</comment>
<evidence type="ECO:0000313" key="2">
    <source>
        <dbReference type="EMBL" id="MEV0706983.1"/>
    </source>
</evidence>
<dbReference type="RefSeq" id="WP_357780501.1">
    <property type="nucleotide sequence ID" value="NZ_JBFAKC010000002.1"/>
</dbReference>
<accession>A0ABV3FNR1</accession>
<feature type="domain" description="Condensation" evidence="1">
    <location>
        <begin position="68"/>
        <end position="365"/>
    </location>
</feature>
<proteinExistence type="predicted"/>
<dbReference type="Proteomes" id="UP001551695">
    <property type="component" value="Unassembled WGS sequence"/>
</dbReference>
<dbReference type="EMBL" id="JBFAKC010000002">
    <property type="protein sequence ID" value="MEV0706983.1"/>
    <property type="molecule type" value="Genomic_DNA"/>
</dbReference>